<accession>A0A9W6GKD4</accession>
<evidence type="ECO:0000313" key="4">
    <source>
        <dbReference type="Proteomes" id="UP001144471"/>
    </source>
</evidence>
<protein>
    <recommendedName>
        <fullName evidence="2">PASTA domain-containing protein</fullName>
    </recommendedName>
</protein>
<dbReference type="Proteomes" id="UP001144471">
    <property type="component" value="Unassembled WGS sequence"/>
</dbReference>
<keyword evidence="1" id="KW-0812">Transmembrane</keyword>
<feature type="domain" description="PASTA" evidence="2">
    <location>
        <begin position="98"/>
        <end position="165"/>
    </location>
</feature>
<dbReference type="SMART" id="SM00740">
    <property type="entry name" value="PASTA"/>
    <property type="match status" value="3"/>
</dbReference>
<name>A0A9W6GKD4_9FUSO</name>
<keyword evidence="1" id="KW-0472">Membrane</keyword>
<dbReference type="RefSeq" id="WP_281834445.1">
    <property type="nucleotide sequence ID" value="NZ_BSDY01000005.1"/>
</dbReference>
<dbReference type="CDD" id="cd06577">
    <property type="entry name" value="PASTA_pknB"/>
    <property type="match status" value="3"/>
</dbReference>
<gene>
    <name evidence="3" type="ORF">PM10SUCC1_12790</name>
</gene>
<proteinExistence type="predicted"/>
<evidence type="ECO:0000259" key="2">
    <source>
        <dbReference type="PROSITE" id="PS51178"/>
    </source>
</evidence>
<feature type="domain" description="PASTA" evidence="2">
    <location>
        <begin position="166"/>
        <end position="235"/>
    </location>
</feature>
<dbReference type="SUPFAM" id="SSF54184">
    <property type="entry name" value="Penicillin-binding protein 2x (pbp-2x), c-terminal domain"/>
    <property type="match status" value="1"/>
</dbReference>
<dbReference type="PROSITE" id="PS51178">
    <property type="entry name" value="PASTA"/>
    <property type="match status" value="3"/>
</dbReference>
<comment type="caution">
    <text evidence="3">The sequence shown here is derived from an EMBL/GenBank/DDBJ whole genome shotgun (WGS) entry which is preliminary data.</text>
</comment>
<dbReference type="Gene3D" id="3.30.10.20">
    <property type="match status" value="3"/>
</dbReference>
<keyword evidence="4" id="KW-1185">Reference proteome</keyword>
<dbReference type="EMBL" id="BSDY01000005">
    <property type="protein sequence ID" value="GLI55765.1"/>
    <property type="molecule type" value="Genomic_DNA"/>
</dbReference>
<sequence>MKGIKFYLFSALMVVAVIFFSANIFLKFYFNQFLYETPNLTGKGVREAEVLIDEGRFKVVEMGEDFSALPKGKIYAQLPKAGSVIKRGRIIKVWTSKGEDRITLPDLSKFTLDEARAEVEKLGLTIKNISYTSKSNVPFHQVIATTPQRGSMVYRNQQVSLLVNTKTTGAMVRVPDIIGMDLGSVERRLKSQKLLLGNVSYIENYDLQGGVVVDMSVQPGESVPEGTVIDVTINR</sequence>
<dbReference type="Pfam" id="PF03793">
    <property type="entry name" value="PASTA"/>
    <property type="match status" value="3"/>
</dbReference>
<dbReference type="InterPro" id="IPR005543">
    <property type="entry name" value="PASTA_dom"/>
</dbReference>
<evidence type="ECO:0000313" key="3">
    <source>
        <dbReference type="EMBL" id="GLI55765.1"/>
    </source>
</evidence>
<reference evidence="3" key="1">
    <citation type="submission" date="2022-12" db="EMBL/GenBank/DDBJ databases">
        <title>Reference genome sequencing for broad-spectrum identification of bacterial and archaeal isolates by mass spectrometry.</title>
        <authorList>
            <person name="Sekiguchi Y."/>
            <person name="Tourlousse D.M."/>
        </authorList>
    </citation>
    <scope>NUCLEOTIDE SEQUENCE</scope>
    <source>
        <strain evidence="3">10succ1</strain>
    </source>
</reference>
<feature type="domain" description="PASTA" evidence="2">
    <location>
        <begin position="31"/>
        <end position="97"/>
    </location>
</feature>
<organism evidence="3 4">
    <name type="scientific">Propionigenium maris DSM 9537</name>
    <dbReference type="NCBI Taxonomy" id="1123000"/>
    <lineage>
        <taxon>Bacteria</taxon>
        <taxon>Fusobacteriati</taxon>
        <taxon>Fusobacteriota</taxon>
        <taxon>Fusobacteriia</taxon>
        <taxon>Fusobacteriales</taxon>
        <taxon>Fusobacteriaceae</taxon>
        <taxon>Propionigenium</taxon>
    </lineage>
</organism>
<evidence type="ECO:0000256" key="1">
    <source>
        <dbReference type="SAM" id="Phobius"/>
    </source>
</evidence>
<keyword evidence="1" id="KW-1133">Transmembrane helix</keyword>
<dbReference type="AlphaFoldDB" id="A0A9W6GKD4"/>
<feature type="transmembrane region" description="Helical" evidence="1">
    <location>
        <begin position="6"/>
        <end position="26"/>
    </location>
</feature>